<reference evidence="2 3" key="1">
    <citation type="journal article" date="2013" name="ISME J.">
        <title>A metabolic model for members of the genus Tetrasphaera involved in enhanced biological phosphorus removal.</title>
        <authorList>
            <person name="Kristiansen R."/>
            <person name="Nguyen H.T.T."/>
            <person name="Saunders A.M."/>
            <person name="Nielsen J.L."/>
            <person name="Wimmer R."/>
            <person name="Le V.Q."/>
            <person name="McIlroy S.J."/>
            <person name="Petrovski S."/>
            <person name="Seviour R.J."/>
            <person name="Calteau A."/>
            <person name="Nielsen K.L."/>
            <person name="Nielsen P.H."/>
        </authorList>
    </citation>
    <scope>NUCLEOTIDE SEQUENCE [LARGE SCALE GENOMIC DNA]</scope>
    <source>
        <strain evidence="2 3">T1-X7</strain>
    </source>
</reference>
<dbReference type="InterPro" id="IPR011051">
    <property type="entry name" value="RmlC_Cupin_sf"/>
</dbReference>
<protein>
    <submittedName>
        <fullName evidence="2">Putative Cupin 2 conserved barrel domain protein</fullName>
    </submittedName>
</protein>
<sequence>MPSTPPARRATPRPRFDAPRALRRDDASHHVWGDERSGIVSDRVVSSSDQLHVLEFQLAPGTGFRHSAANPTLFAADVAYLCLEGTLVVADPSTGEVCVAPAGTGVAIARDTWHHGFALGDRTVTVLEFMAPPPSRGTASTYGRTKPLLERTTYADPRWSGRWPQARAEQASARRLVPLRLEEALVTFRQNSPAHLVRVLLDREHLRVVHGTLQPGAVDAFAEVRDESVLRVLEGEVWADVRSPGDAPDYVVDSVRPGDCFILPAGCTARLLERSGHVATYLMGSGHVPDGWQP</sequence>
<evidence type="ECO:0000313" key="2">
    <source>
        <dbReference type="EMBL" id="CCH76046.1"/>
    </source>
</evidence>
<name>A0A077LT00_9MICO</name>
<dbReference type="STRING" id="1194083.BN12_1020011"/>
<accession>A0A077LT00</accession>
<organism evidence="2 3">
    <name type="scientific">Nostocoides japonicum T1-X7</name>
    <dbReference type="NCBI Taxonomy" id="1194083"/>
    <lineage>
        <taxon>Bacteria</taxon>
        <taxon>Bacillati</taxon>
        <taxon>Actinomycetota</taxon>
        <taxon>Actinomycetes</taxon>
        <taxon>Micrococcales</taxon>
        <taxon>Intrasporangiaceae</taxon>
        <taxon>Nostocoides</taxon>
    </lineage>
</organism>
<dbReference type="OrthoDB" id="9791637at2"/>
<dbReference type="InterPro" id="IPR014710">
    <property type="entry name" value="RmlC-like_jellyroll"/>
</dbReference>
<feature type="compositionally biased region" description="Basic and acidic residues" evidence="1">
    <location>
        <begin position="14"/>
        <end position="28"/>
    </location>
</feature>
<keyword evidence="3" id="KW-1185">Reference proteome</keyword>
<dbReference type="EMBL" id="CAJB01000005">
    <property type="protein sequence ID" value="CCH76046.1"/>
    <property type="molecule type" value="Genomic_DNA"/>
</dbReference>
<comment type="caution">
    <text evidence="2">The sequence shown here is derived from an EMBL/GenBank/DDBJ whole genome shotgun (WGS) entry which is preliminary data.</text>
</comment>
<gene>
    <name evidence="2" type="ORF">BN12_1020011</name>
</gene>
<dbReference type="AlphaFoldDB" id="A0A077LT00"/>
<dbReference type="Gene3D" id="2.60.120.10">
    <property type="entry name" value="Jelly Rolls"/>
    <property type="match status" value="2"/>
</dbReference>
<dbReference type="Proteomes" id="UP000035721">
    <property type="component" value="Unassembled WGS sequence"/>
</dbReference>
<evidence type="ECO:0000256" key="1">
    <source>
        <dbReference type="SAM" id="MobiDB-lite"/>
    </source>
</evidence>
<feature type="region of interest" description="Disordered" evidence="1">
    <location>
        <begin position="1"/>
        <end position="28"/>
    </location>
</feature>
<proteinExistence type="predicted"/>
<dbReference type="SUPFAM" id="SSF51182">
    <property type="entry name" value="RmlC-like cupins"/>
    <property type="match status" value="1"/>
</dbReference>
<evidence type="ECO:0000313" key="3">
    <source>
        <dbReference type="Proteomes" id="UP000035721"/>
    </source>
</evidence>
<dbReference type="RefSeq" id="WP_157635464.1">
    <property type="nucleotide sequence ID" value="NZ_HF570958.1"/>
</dbReference>